<dbReference type="GO" id="GO:0016887">
    <property type="term" value="F:ATP hydrolysis activity"/>
    <property type="evidence" value="ECO:0007669"/>
    <property type="project" value="InterPro"/>
</dbReference>
<dbReference type="GO" id="GO:0016020">
    <property type="term" value="C:membrane"/>
    <property type="evidence" value="ECO:0007669"/>
    <property type="project" value="InterPro"/>
</dbReference>
<dbReference type="HOGENOM" id="CLU_000604_101_1_9"/>
<dbReference type="CDD" id="cd10147">
    <property type="entry name" value="Wzt_C-like"/>
    <property type="match status" value="1"/>
</dbReference>
<dbReference type="InterPro" id="IPR015860">
    <property type="entry name" value="ABC_transpr_TagH-like"/>
</dbReference>
<name>M1M0S3_9CLOT</name>
<dbReference type="InterPro" id="IPR003439">
    <property type="entry name" value="ABC_transporter-like_ATP-bd"/>
</dbReference>
<evidence type="ECO:0000256" key="2">
    <source>
        <dbReference type="ARBA" id="ARBA00022448"/>
    </source>
</evidence>
<dbReference type="InterPro" id="IPR003593">
    <property type="entry name" value="AAA+_ATPase"/>
</dbReference>
<dbReference type="PANTHER" id="PTHR46743:SF2">
    <property type="entry name" value="TEICHOIC ACIDS EXPORT ATP-BINDING PROTEIN TAGH"/>
    <property type="match status" value="1"/>
</dbReference>
<dbReference type="InterPro" id="IPR029439">
    <property type="entry name" value="Wzt_C"/>
</dbReference>
<dbReference type="InterPro" id="IPR017871">
    <property type="entry name" value="ABC_transporter-like_CS"/>
</dbReference>
<evidence type="ECO:0000313" key="6">
    <source>
        <dbReference type="EMBL" id="AGF59170.1"/>
    </source>
</evidence>
<proteinExistence type="inferred from homology"/>
<dbReference type="Proteomes" id="UP000011728">
    <property type="component" value="Chromosome"/>
</dbReference>
<dbReference type="GO" id="GO:0140359">
    <property type="term" value="F:ABC-type transporter activity"/>
    <property type="evidence" value="ECO:0007669"/>
    <property type="project" value="InterPro"/>
</dbReference>
<protein>
    <submittedName>
        <fullName evidence="6">ABC-type polysaccharide/polyol phosphate transport system, ATPase component</fullName>
    </submittedName>
</protein>
<organism evidence="6 7">
    <name type="scientific">Clostridium saccharoperbutylacetonicum N1-4(HMT)</name>
    <dbReference type="NCBI Taxonomy" id="931276"/>
    <lineage>
        <taxon>Bacteria</taxon>
        <taxon>Bacillati</taxon>
        <taxon>Bacillota</taxon>
        <taxon>Clostridia</taxon>
        <taxon>Eubacteriales</taxon>
        <taxon>Clostridiaceae</taxon>
        <taxon>Clostridium</taxon>
    </lineage>
</organism>
<sequence>MSEIAIKVENLSKIYKLYDKPMDRLKESLSISKKKYGREHYALKDISFEIKRGETVGILGTNGSGKSTLLKIITGVLTPSSGNIEVNGKISALLELGAGFNPEYTGIENIYLNGTMMGYTREEMQQRVQPIMDFADIGEFINQPVKTYSSGMFARLAFAVAINVEPEILIVDEALSVGDTRFQTKCIDKMKQLKDNGTTILFVSHATEQVKRFCTKGIWINKGEVVEIGGSSEIVDKYEAYMLLGEKLNTGISMQSEEETKKEELSQVEEDKITDIPGNGILARITSVTCNSSKFKTFDNLEVIIEYEIYDDRIPGFLIGVALYTPNRDYIFGPNTYLDKIVVPNKYGRHKVKYIVPSIPVLGGSYSIDVGIFNNEGIVCIDYKTEAQRILVTNEYFSEGRLFIEHKWEVVK</sequence>
<evidence type="ECO:0000259" key="5">
    <source>
        <dbReference type="PROSITE" id="PS50893"/>
    </source>
</evidence>
<evidence type="ECO:0000313" key="7">
    <source>
        <dbReference type="Proteomes" id="UP000011728"/>
    </source>
</evidence>
<dbReference type="OrthoDB" id="9778870at2"/>
<dbReference type="Gene3D" id="3.40.50.300">
    <property type="entry name" value="P-loop containing nucleotide triphosphate hydrolases"/>
    <property type="match status" value="1"/>
</dbReference>
<dbReference type="PROSITE" id="PS50893">
    <property type="entry name" value="ABC_TRANSPORTER_2"/>
    <property type="match status" value="1"/>
</dbReference>
<keyword evidence="3" id="KW-0547">Nucleotide-binding</keyword>
<dbReference type="eggNOG" id="COG1134">
    <property type="taxonomic scope" value="Bacteria"/>
</dbReference>
<evidence type="ECO:0000256" key="1">
    <source>
        <dbReference type="ARBA" id="ARBA00005417"/>
    </source>
</evidence>
<dbReference type="KEGG" id="csr:Cspa_c54250"/>
<keyword evidence="2" id="KW-0813">Transport</keyword>
<dbReference type="SMART" id="SM00382">
    <property type="entry name" value="AAA"/>
    <property type="match status" value="1"/>
</dbReference>
<dbReference type="EMBL" id="CP004121">
    <property type="protein sequence ID" value="AGF59170.1"/>
    <property type="molecule type" value="Genomic_DNA"/>
</dbReference>
<evidence type="ECO:0000256" key="3">
    <source>
        <dbReference type="ARBA" id="ARBA00022741"/>
    </source>
</evidence>
<dbReference type="GO" id="GO:0005524">
    <property type="term" value="F:ATP binding"/>
    <property type="evidence" value="ECO:0007669"/>
    <property type="project" value="UniProtKB-KW"/>
</dbReference>
<dbReference type="Pfam" id="PF00005">
    <property type="entry name" value="ABC_tran"/>
    <property type="match status" value="1"/>
</dbReference>
<dbReference type="Pfam" id="PF14524">
    <property type="entry name" value="Wzt_C"/>
    <property type="match status" value="1"/>
</dbReference>
<comment type="similarity">
    <text evidence="1">Belongs to the ABC transporter superfamily.</text>
</comment>
<feature type="domain" description="ABC transporter" evidence="5">
    <location>
        <begin position="6"/>
        <end position="247"/>
    </location>
</feature>
<dbReference type="RefSeq" id="WP_015395477.1">
    <property type="nucleotide sequence ID" value="NC_020291.1"/>
</dbReference>
<reference evidence="6 7" key="1">
    <citation type="submission" date="2013-02" db="EMBL/GenBank/DDBJ databases">
        <title>Genome sequence of Clostridium saccharoperbutylacetonicum N1-4(HMT).</title>
        <authorList>
            <person name="Poehlein A."/>
            <person name="Daniel R."/>
        </authorList>
    </citation>
    <scope>NUCLEOTIDE SEQUENCE [LARGE SCALE GENOMIC DNA]</scope>
    <source>
        <strain evidence="7">N1-4(HMT)</strain>
    </source>
</reference>
<dbReference type="PROSITE" id="PS00211">
    <property type="entry name" value="ABC_TRANSPORTER_1"/>
    <property type="match status" value="1"/>
</dbReference>
<dbReference type="InterPro" id="IPR027417">
    <property type="entry name" value="P-loop_NTPase"/>
</dbReference>
<dbReference type="PANTHER" id="PTHR46743">
    <property type="entry name" value="TEICHOIC ACIDS EXPORT ATP-BINDING PROTEIN TAGH"/>
    <property type="match status" value="1"/>
</dbReference>
<accession>M1M0S3</accession>
<keyword evidence="4" id="KW-0067">ATP-binding</keyword>
<dbReference type="InterPro" id="IPR050683">
    <property type="entry name" value="Bact_Polysacc_Export_ATP-bd"/>
</dbReference>
<evidence type="ECO:0000256" key="4">
    <source>
        <dbReference type="ARBA" id="ARBA00022840"/>
    </source>
</evidence>
<dbReference type="SUPFAM" id="SSF52540">
    <property type="entry name" value="P-loop containing nucleoside triphosphate hydrolases"/>
    <property type="match status" value="1"/>
</dbReference>
<dbReference type="AlphaFoldDB" id="M1M0S3"/>
<dbReference type="CDD" id="cd03220">
    <property type="entry name" value="ABC_KpsT_Wzt"/>
    <property type="match status" value="1"/>
</dbReference>
<dbReference type="Gene3D" id="2.70.50.60">
    <property type="entry name" value="abc- transporter (atp binding component) like domain"/>
    <property type="match status" value="1"/>
</dbReference>
<dbReference type="PATRIC" id="fig|931276.5.peg.5480"/>
<keyword evidence="7" id="KW-1185">Reference proteome</keyword>
<gene>
    <name evidence="6" type="ORF">Cspa_c54250</name>
</gene>